<keyword evidence="4 8" id="KW-0133">Cell shape</keyword>
<evidence type="ECO:0000256" key="5">
    <source>
        <dbReference type="ARBA" id="ARBA00022984"/>
    </source>
</evidence>
<sequence>MKKMVILLMIITLLSKVTGFAREITLAYFYGASDISDAYFVSTIIPFVIFSFIGVGITSGYIPIFNKIEKNEGALVSNKFTSNLLNVLMILCTIIVIIVELFSYQIVKVFASGFEGEILNLAVLFTRITVLGIYFNVVITIYNGFLQMKNSFVIPAVFGFIFNLFIIISIYLSSLFNVILLAIGMLLALLFQTIFLLIYTGKVKKLKYRFVLDLKDKYIMNIGKLALPLTLGVSISQINVLIDKTIASRISTGGLSALNYADRLNSFILSTVVMSITVVIYPMLSSSSANNKINEFKKIISQSIISITLLLVPATVGAMIFVEPIVNVLFARGAFDSQAISMTSAALFFYSIGMVGIGLREVLSRAFFSMHDTKTPMVNAAIGAVLNIILNIILSKYLGVGGLALATSIAATFTTTILFLNLRKKIGSYGLKKITISFLKILFASLVMGLLSKLSFNYLIVSFSQNLSLFMAILIAGITYFATIYFLKIEDVDIIFKVAKRKLNSKGKH</sequence>
<keyword evidence="2 8" id="KW-1003">Cell membrane</keyword>
<reference evidence="10 11" key="1">
    <citation type="submission" date="2021-05" db="EMBL/GenBank/DDBJ databases">
        <title>Novel Bacillus species.</title>
        <authorList>
            <person name="Liu G."/>
        </authorList>
    </citation>
    <scope>NUCLEOTIDE SEQUENCE [LARGE SCALE GENOMIC DNA]</scope>
    <source>
        <strain evidence="10 11">FJAT-49682</strain>
    </source>
</reference>
<protein>
    <recommendedName>
        <fullName evidence="8">Probable lipid II flippase MurJ</fullName>
    </recommendedName>
</protein>
<feature type="transmembrane region" description="Helical" evidence="8">
    <location>
        <begin position="43"/>
        <end position="64"/>
    </location>
</feature>
<feature type="transmembrane region" description="Helical" evidence="8">
    <location>
        <begin position="152"/>
        <end position="172"/>
    </location>
</feature>
<dbReference type="Proteomes" id="UP000676456">
    <property type="component" value="Unassembled WGS sequence"/>
</dbReference>
<comment type="subcellular location">
    <subcellularLocation>
        <location evidence="1 8">Cell membrane</location>
        <topology evidence="1 8">Multi-pass membrane protein</topology>
    </subcellularLocation>
</comment>
<comment type="function">
    <text evidence="8 9">Involved in peptidoglycan biosynthesis. Transports lipid-linked peptidoglycan precursors from the inner to the outer leaflet of the cytoplasmic membrane.</text>
</comment>
<dbReference type="NCBIfam" id="TIGR01695">
    <property type="entry name" value="murJ_mviN"/>
    <property type="match status" value="1"/>
</dbReference>
<dbReference type="EMBL" id="JAGYPN010000002">
    <property type="protein sequence ID" value="MBS4223346.1"/>
    <property type="molecule type" value="Genomic_DNA"/>
</dbReference>
<keyword evidence="3 8" id="KW-0812">Transmembrane</keyword>
<dbReference type="GO" id="GO:0009252">
    <property type="term" value="P:peptidoglycan biosynthetic process"/>
    <property type="evidence" value="ECO:0007669"/>
    <property type="project" value="UniProtKB-UniRule"/>
</dbReference>
<feature type="transmembrane region" description="Helical" evidence="8">
    <location>
        <begin position="342"/>
        <end position="363"/>
    </location>
</feature>
<keyword evidence="8 9" id="KW-0813">Transport</keyword>
<dbReference type="GO" id="GO:0034204">
    <property type="term" value="P:lipid translocation"/>
    <property type="evidence" value="ECO:0007669"/>
    <property type="project" value="TreeGrafter"/>
</dbReference>
<dbReference type="PANTHER" id="PTHR47019:SF1">
    <property type="entry name" value="LIPID II FLIPPASE MURJ"/>
    <property type="match status" value="1"/>
</dbReference>
<dbReference type="HAMAP" id="MF_02078">
    <property type="entry name" value="MurJ_MviN"/>
    <property type="match status" value="1"/>
</dbReference>
<proteinExistence type="inferred from homology"/>
<feature type="transmembrane region" description="Helical" evidence="8">
    <location>
        <begin position="400"/>
        <end position="420"/>
    </location>
</feature>
<dbReference type="AlphaFoldDB" id="A0A942UQT0"/>
<evidence type="ECO:0000313" key="11">
    <source>
        <dbReference type="Proteomes" id="UP000676456"/>
    </source>
</evidence>
<feature type="transmembrane region" description="Helical" evidence="8">
    <location>
        <begin position="84"/>
        <end position="106"/>
    </location>
</feature>
<dbReference type="GO" id="GO:0008360">
    <property type="term" value="P:regulation of cell shape"/>
    <property type="evidence" value="ECO:0007669"/>
    <property type="project" value="UniProtKB-UniRule"/>
</dbReference>
<dbReference type="GO" id="GO:0005886">
    <property type="term" value="C:plasma membrane"/>
    <property type="evidence" value="ECO:0007669"/>
    <property type="project" value="UniProtKB-SubCell"/>
</dbReference>
<feature type="transmembrane region" description="Helical" evidence="8">
    <location>
        <begin position="264"/>
        <end position="284"/>
    </location>
</feature>
<feature type="transmembrane region" description="Helical" evidence="8">
    <location>
        <begin position="222"/>
        <end position="242"/>
    </location>
</feature>
<dbReference type="Pfam" id="PF03023">
    <property type="entry name" value="MurJ"/>
    <property type="match status" value="1"/>
</dbReference>
<evidence type="ECO:0000256" key="4">
    <source>
        <dbReference type="ARBA" id="ARBA00022960"/>
    </source>
</evidence>
<evidence type="ECO:0000256" key="1">
    <source>
        <dbReference type="ARBA" id="ARBA00004651"/>
    </source>
</evidence>
<comment type="pathway">
    <text evidence="8">Cell wall biogenesis; peptidoglycan biosynthesis.</text>
</comment>
<evidence type="ECO:0000256" key="9">
    <source>
        <dbReference type="PIRNR" id="PIRNR002869"/>
    </source>
</evidence>
<keyword evidence="5 8" id="KW-0573">Peptidoglycan synthesis</keyword>
<feature type="transmembrane region" description="Helical" evidence="8">
    <location>
        <begin position="304"/>
        <end position="322"/>
    </location>
</feature>
<dbReference type="InterPro" id="IPR051050">
    <property type="entry name" value="Lipid_II_flippase_MurJ/MviN"/>
</dbReference>
<name>A0A942UQT0_9BACI</name>
<feature type="transmembrane region" description="Helical" evidence="8">
    <location>
        <begin position="441"/>
        <end position="461"/>
    </location>
</feature>
<comment type="similarity">
    <text evidence="8 9">Belongs to the MurJ/MviN family.</text>
</comment>
<organism evidence="10 11">
    <name type="scientific">Lederbergia citrea</name>
    <dbReference type="NCBI Taxonomy" id="2833581"/>
    <lineage>
        <taxon>Bacteria</taxon>
        <taxon>Bacillati</taxon>
        <taxon>Bacillota</taxon>
        <taxon>Bacilli</taxon>
        <taxon>Bacillales</taxon>
        <taxon>Bacillaceae</taxon>
        <taxon>Lederbergia</taxon>
    </lineage>
</organism>
<dbReference type="RefSeq" id="WP_213098365.1">
    <property type="nucleotide sequence ID" value="NZ_JAGYPN010000002.1"/>
</dbReference>
<comment type="caution">
    <text evidence="10">The sequence shown here is derived from an EMBL/GenBank/DDBJ whole genome shotgun (WGS) entry which is preliminary data.</text>
</comment>
<dbReference type="PRINTS" id="PR01806">
    <property type="entry name" value="VIRFACTRMVIN"/>
</dbReference>
<evidence type="ECO:0000256" key="7">
    <source>
        <dbReference type="ARBA" id="ARBA00023136"/>
    </source>
</evidence>
<feature type="transmembrane region" description="Helical" evidence="8">
    <location>
        <begin position="118"/>
        <end position="145"/>
    </location>
</feature>
<evidence type="ECO:0000313" key="10">
    <source>
        <dbReference type="EMBL" id="MBS4223346.1"/>
    </source>
</evidence>
<keyword evidence="6 8" id="KW-1133">Transmembrane helix</keyword>
<dbReference type="CDD" id="cd13123">
    <property type="entry name" value="MATE_MurJ_like"/>
    <property type="match status" value="1"/>
</dbReference>
<gene>
    <name evidence="8 10" type="primary">murJ</name>
    <name evidence="10" type="ORF">KHA91_11390</name>
</gene>
<feature type="transmembrane region" description="Helical" evidence="8">
    <location>
        <begin position="467"/>
        <end position="487"/>
    </location>
</feature>
<dbReference type="PANTHER" id="PTHR47019">
    <property type="entry name" value="LIPID II FLIPPASE MURJ"/>
    <property type="match status" value="1"/>
</dbReference>
<accession>A0A942UQT0</accession>
<dbReference type="PIRSF" id="PIRSF002869">
    <property type="entry name" value="MviN"/>
    <property type="match status" value="1"/>
</dbReference>
<dbReference type="GO" id="GO:0015648">
    <property type="term" value="F:lipid-linked peptidoglycan transporter activity"/>
    <property type="evidence" value="ECO:0007669"/>
    <property type="project" value="UniProtKB-UniRule"/>
</dbReference>
<feature type="transmembrane region" description="Helical" evidence="8">
    <location>
        <begin position="178"/>
        <end position="201"/>
    </location>
</feature>
<evidence type="ECO:0000256" key="2">
    <source>
        <dbReference type="ARBA" id="ARBA00022475"/>
    </source>
</evidence>
<evidence type="ECO:0000256" key="3">
    <source>
        <dbReference type="ARBA" id="ARBA00022692"/>
    </source>
</evidence>
<feature type="transmembrane region" description="Helical" evidence="8">
    <location>
        <begin position="375"/>
        <end position="394"/>
    </location>
</feature>
<dbReference type="GO" id="GO:0071555">
    <property type="term" value="P:cell wall organization"/>
    <property type="evidence" value="ECO:0007669"/>
    <property type="project" value="UniProtKB-UniRule"/>
</dbReference>
<keyword evidence="7 8" id="KW-0472">Membrane</keyword>
<evidence type="ECO:0000256" key="6">
    <source>
        <dbReference type="ARBA" id="ARBA00022989"/>
    </source>
</evidence>
<keyword evidence="8 9" id="KW-0961">Cell wall biogenesis/degradation</keyword>
<dbReference type="InterPro" id="IPR004268">
    <property type="entry name" value="MurJ"/>
</dbReference>
<keyword evidence="11" id="KW-1185">Reference proteome</keyword>
<evidence type="ECO:0000256" key="8">
    <source>
        <dbReference type="HAMAP-Rule" id="MF_02078"/>
    </source>
</evidence>